<dbReference type="EMBL" id="GL876967">
    <property type="protein sequence ID" value="KLU83031.1"/>
    <property type="molecule type" value="Genomic_DNA"/>
</dbReference>
<gene>
    <name evidence="2" type="ORF">MAPG_02098</name>
</gene>
<dbReference type="VEuPathDB" id="FungiDB:MAPG_02098"/>
<keyword evidence="4" id="KW-1185">Reference proteome</keyword>
<sequence>MSDQHNTGPGPPYDEEADQPAEHSYTTANPYTDGTVVPFIPPTSAPDGQQQQQQLYGHGLDASSSSYTQGQSSLSSGAEAAGAPEPTWEGRFQTEAMPEDFSYLLHTDNKYYCNVEGCNSAGKEFDIPTNIR</sequence>
<reference evidence="4" key="1">
    <citation type="submission" date="2010-05" db="EMBL/GenBank/DDBJ databases">
        <title>The genome sequence of Magnaporthe poae strain ATCC 64411.</title>
        <authorList>
            <person name="Ma L.-J."/>
            <person name="Dead R."/>
            <person name="Young S."/>
            <person name="Zeng Q."/>
            <person name="Koehrsen M."/>
            <person name="Alvarado L."/>
            <person name="Berlin A."/>
            <person name="Chapman S.B."/>
            <person name="Chen Z."/>
            <person name="Freedman E."/>
            <person name="Gellesch M."/>
            <person name="Goldberg J."/>
            <person name="Griggs A."/>
            <person name="Gujja S."/>
            <person name="Heilman E.R."/>
            <person name="Heiman D."/>
            <person name="Hepburn T."/>
            <person name="Howarth C."/>
            <person name="Jen D."/>
            <person name="Larson L."/>
            <person name="Mehta T."/>
            <person name="Neiman D."/>
            <person name="Pearson M."/>
            <person name="Roberts A."/>
            <person name="Saif S."/>
            <person name="Shea T."/>
            <person name="Shenoy N."/>
            <person name="Sisk P."/>
            <person name="Stolte C."/>
            <person name="Sykes S."/>
            <person name="Walk T."/>
            <person name="White J."/>
            <person name="Yandava C."/>
            <person name="Haas B."/>
            <person name="Nusbaum C."/>
            <person name="Birren B."/>
        </authorList>
    </citation>
    <scope>NUCLEOTIDE SEQUENCE [LARGE SCALE GENOMIC DNA]</scope>
    <source>
        <strain evidence="4">ATCC 64411 / 73-15</strain>
    </source>
</reference>
<dbReference type="EnsemblFungi" id="MAPG_02098T0">
    <property type="protein sequence ID" value="MAPG_02098T0"/>
    <property type="gene ID" value="MAPG_02098"/>
</dbReference>
<reference evidence="2" key="2">
    <citation type="submission" date="2010-05" db="EMBL/GenBank/DDBJ databases">
        <title>The Genome Sequence of Magnaporthe poae strain ATCC 64411.</title>
        <authorList>
            <consortium name="The Broad Institute Genome Sequencing Platform"/>
            <consortium name="Broad Institute Genome Sequencing Center for Infectious Disease"/>
            <person name="Ma L.-J."/>
            <person name="Dead R."/>
            <person name="Young S."/>
            <person name="Zeng Q."/>
            <person name="Koehrsen M."/>
            <person name="Alvarado L."/>
            <person name="Berlin A."/>
            <person name="Chapman S.B."/>
            <person name="Chen Z."/>
            <person name="Freedman E."/>
            <person name="Gellesch M."/>
            <person name="Goldberg J."/>
            <person name="Griggs A."/>
            <person name="Gujja S."/>
            <person name="Heilman E.R."/>
            <person name="Heiman D."/>
            <person name="Hepburn T."/>
            <person name="Howarth C."/>
            <person name="Jen D."/>
            <person name="Larson L."/>
            <person name="Mehta T."/>
            <person name="Neiman D."/>
            <person name="Pearson M."/>
            <person name="Roberts A."/>
            <person name="Saif S."/>
            <person name="Shea T."/>
            <person name="Shenoy N."/>
            <person name="Sisk P."/>
            <person name="Stolte C."/>
            <person name="Sykes S."/>
            <person name="Walk T."/>
            <person name="White J."/>
            <person name="Yandava C."/>
            <person name="Haas B."/>
            <person name="Nusbaum C."/>
            <person name="Birren B."/>
        </authorList>
    </citation>
    <scope>NUCLEOTIDE SEQUENCE</scope>
    <source>
        <strain evidence="2">ATCC 64411</strain>
    </source>
</reference>
<dbReference type="OrthoDB" id="10547140at2759"/>
<dbReference type="Proteomes" id="UP000011715">
    <property type="component" value="Unassembled WGS sequence"/>
</dbReference>
<accession>A0A0C4DQF8</accession>
<name>A0A0C4DQF8_MAGP6</name>
<dbReference type="AlphaFoldDB" id="A0A0C4DQF8"/>
<feature type="compositionally biased region" description="Low complexity" evidence="1">
    <location>
        <begin position="63"/>
        <end position="86"/>
    </location>
</feature>
<protein>
    <submittedName>
        <fullName evidence="2 3">Uncharacterized protein</fullName>
    </submittedName>
</protein>
<evidence type="ECO:0000256" key="1">
    <source>
        <dbReference type="SAM" id="MobiDB-lite"/>
    </source>
</evidence>
<organism evidence="3 4">
    <name type="scientific">Magnaporthiopsis poae (strain ATCC 64411 / 73-15)</name>
    <name type="common">Kentucky bluegrass fungus</name>
    <name type="synonym">Magnaporthe poae</name>
    <dbReference type="NCBI Taxonomy" id="644358"/>
    <lineage>
        <taxon>Eukaryota</taxon>
        <taxon>Fungi</taxon>
        <taxon>Dikarya</taxon>
        <taxon>Ascomycota</taxon>
        <taxon>Pezizomycotina</taxon>
        <taxon>Sordariomycetes</taxon>
        <taxon>Sordariomycetidae</taxon>
        <taxon>Magnaporthales</taxon>
        <taxon>Magnaporthaceae</taxon>
        <taxon>Magnaporthiopsis</taxon>
    </lineage>
</organism>
<evidence type="ECO:0000313" key="2">
    <source>
        <dbReference type="EMBL" id="KLU83031.1"/>
    </source>
</evidence>
<proteinExistence type="predicted"/>
<reference evidence="2" key="3">
    <citation type="submission" date="2011-03" db="EMBL/GenBank/DDBJ databases">
        <title>Annotation of Magnaporthe poae ATCC 64411.</title>
        <authorList>
            <person name="Ma L.-J."/>
            <person name="Dead R."/>
            <person name="Young S.K."/>
            <person name="Zeng Q."/>
            <person name="Gargeya S."/>
            <person name="Fitzgerald M."/>
            <person name="Haas B."/>
            <person name="Abouelleil A."/>
            <person name="Alvarado L."/>
            <person name="Arachchi H.M."/>
            <person name="Berlin A."/>
            <person name="Brown A."/>
            <person name="Chapman S.B."/>
            <person name="Chen Z."/>
            <person name="Dunbar C."/>
            <person name="Freedman E."/>
            <person name="Gearin G."/>
            <person name="Gellesch M."/>
            <person name="Goldberg J."/>
            <person name="Griggs A."/>
            <person name="Gujja S."/>
            <person name="Heiman D."/>
            <person name="Howarth C."/>
            <person name="Larson L."/>
            <person name="Lui A."/>
            <person name="MacDonald P.J.P."/>
            <person name="Mehta T."/>
            <person name="Montmayeur A."/>
            <person name="Murphy C."/>
            <person name="Neiman D."/>
            <person name="Pearson M."/>
            <person name="Priest M."/>
            <person name="Roberts A."/>
            <person name="Saif S."/>
            <person name="Shea T."/>
            <person name="Shenoy N."/>
            <person name="Sisk P."/>
            <person name="Stolte C."/>
            <person name="Sykes S."/>
            <person name="Yandava C."/>
            <person name="Wortman J."/>
            <person name="Nusbaum C."/>
            <person name="Birren B."/>
        </authorList>
    </citation>
    <scope>NUCLEOTIDE SEQUENCE</scope>
    <source>
        <strain evidence="2">ATCC 64411</strain>
    </source>
</reference>
<reference evidence="3" key="4">
    <citation type="journal article" date="2015" name="G3 (Bethesda)">
        <title>Genome sequences of three phytopathogenic species of the Magnaporthaceae family of fungi.</title>
        <authorList>
            <person name="Okagaki L.H."/>
            <person name="Nunes C.C."/>
            <person name="Sailsbery J."/>
            <person name="Clay B."/>
            <person name="Brown D."/>
            <person name="John T."/>
            <person name="Oh Y."/>
            <person name="Young N."/>
            <person name="Fitzgerald M."/>
            <person name="Haas B.J."/>
            <person name="Zeng Q."/>
            <person name="Young S."/>
            <person name="Adiconis X."/>
            <person name="Fan L."/>
            <person name="Levin J.Z."/>
            <person name="Mitchell T.K."/>
            <person name="Okubara P.A."/>
            <person name="Farman M.L."/>
            <person name="Kohn L.M."/>
            <person name="Birren B."/>
            <person name="Ma L.-J."/>
            <person name="Dean R.A."/>
        </authorList>
    </citation>
    <scope>NUCLEOTIDE SEQUENCE</scope>
    <source>
        <strain evidence="3">ATCC 64411 / 73-15</strain>
    </source>
</reference>
<evidence type="ECO:0000313" key="4">
    <source>
        <dbReference type="Proteomes" id="UP000011715"/>
    </source>
</evidence>
<feature type="region of interest" description="Disordered" evidence="1">
    <location>
        <begin position="1"/>
        <end position="91"/>
    </location>
</feature>
<dbReference type="eggNOG" id="ENOG502REXA">
    <property type="taxonomic scope" value="Eukaryota"/>
</dbReference>
<dbReference type="EMBL" id="ADBL01000533">
    <property type="status" value="NOT_ANNOTATED_CDS"/>
    <property type="molecule type" value="Genomic_DNA"/>
</dbReference>
<evidence type="ECO:0000313" key="3">
    <source>
        <dbReference type="EnsemblFungi" id="MAPG_02098T0"/>
    </source>
</evidence>
<reference evidence="3" key="5">
    <citation type="submission" date="2015-06" db="UniProtKB">
        <authorList>
            <consortium name="EnsemblFungi"/>
        </authorList>
    </citation>
    <scope>IDENTIFICATION</scope>
    <source>
        <strain evidence="3">ATCC 64411</strain>
    </source>
</reference>